<gene>
    <name evidence="1" type="ORF">RF11_07502</name>
</gene>
<sequence>MEFWKKAKTCLKIVFEKIQPEPYLINAISTIRSYSREYIQIEPCILFLSGLIVDDSSYDLLHEVYKFILKLPPYIPPWLIKTSCEFLIGFIINRPPNTDDDSILFVSIYKWLARLPISASFSSMNEKKFDGDKFDDIFLACDLLNRMLVLCHDNYEVRNLVRIMRDKHIVASDREPRVFKSVYEFLMNILLQVNCFNSGN</sequence>
<proteinExistence type="predicted"/>
<accession>A0A0C2M3I3</accession>
<protein>
    <submittedName>
        <fullName evidence="1">Uncharacterized protein</fullName>
    </submittedName>
</protein>
<name>A0A0C2M3I3_THEKT</name>
<evidence type="ECO:0000313" key="2">
    <source>
        <dbReference type="Proteomes" id="UP000031668"/>
    </source>
</evidence>
<keyword evidence="2" id="KW-1185">Reference proteome</keyword>
<comment type="caution">
    <text evidence="1">The sequence shown here is derived from an EMBL/GenBank/DDBJ whole genome shotgun (WGS) entry which is preliminary data.</text>
</comment>
<reference evidence="1 2" key="1">
    <citation type="journal article" date="2014" name="Genome Biol. Evol.">
        <title>The genome of the myxosporean Thelohanellus kitauei shows adaptations to nutrient acquisition within its fish host.</title>
        <authorList>
            <person name="Yang Y."/>
            <person name="Xiong J."/>
            <person name="Zhou Z."/>
            <person name="Huo F."/>
            <person name="Miao W."/>
            <person name="Ran C."/>
            <person name="Liu Y."/>
            <person name="Zhang J."/>
            <person name="Feng J."/>
            <person name="Wang M."/>
            <person name="Wang M."/>
            <person name="Wang L."/>
            <person name="Yao B."/>
        </authorList>
    </citation>
    <scope>NUCLEOTIDE SEQUENCE [LARGE SCALE GENOMIC DNA]</scope>
    <source>
        <strain evidence="1">Wuqing</strain>
    </source>
</reference>
<evidence type="ECO:0000313" key="1">
    <source>
        <dbReference type="EMBL" id="KII61580.1"/>
    </source>
</evidence>
<dbReference type="Proteomes" id="UP000031668">
    <property type="component" value="Unassembled WGS sequence"/>
</dbReference>
<dbReference type="AlphaFoldDB" id="A0A0C2M3I3"/>
<organism evidence="1 2">
    <name type="scientific">Thelohanellus kitauei</name>
    <name type="common">Myxosporean</name>
    <dbReference type="NCBI Taxonomy" id="669202"/>
    <lineage>
        <taxon>Eukaryota</taxon>
        <taxon>Metazoa</taxon>
        <taxon>Cnidaria</taxon>
        <taxon>Myxozoa</taxon>
        <taxon>Myxosporea</taxon>
        <taxon>Bivalvulida</taxon>
        <taxon>Platysporina</taxon>
        <taxon>Myxobolidae</taxon>
        <taxon>Thelohanellus</taxon>
    </lineage>
</organism>
<dbReference type="EMBL" id="JWZT01005319">
    <property type="protein sequence ID" value="KII61580.1"/>
    <property type="molecule type" value="Genomic_DNA"/>
</dbReference>